<evidence type="ECO:0000256" key="9">
    <source>
        <dbReference type="SAM" id="Coils"/>
    </source>
</evidence>
<dbReference type="SUPFAM" id="SSF47226">
    <property type="entry name" value="Histidine-containing phosphotransfer domain, HPT domain"/>
    <property type="match status" value="3"/>
</dbReference>
<dbReference type="PROSITE" id="PS50894">
    <property type="entry name" value="HPT"/>
    <property type="match status" value="2"/>
</dbReference>
<feature type="compositionally biased region" description="Low complexity" evidence="10">
    <location>
        <begin position="109"/>
        <end position="124"/>
    </location>
</feature>
<dbReference type="InterPro" id="IPR005467">
    <property type="entry name" value="His_kinase_dom"/>
</dbReference>
<evidence type="ECO:0000256" key="1">
    <source>
        <dbReference type="ARBA" id="ARBA00000085"/>
    </source>
</evidence>
<feature type="domain" description="HPt" evidence="14">
    <location>
        <begin position="1"/>
        <end position="104"/>
    </location>
</feature>
<organism evidence="15 17">
    <name type="scientific">Candidatus Chlorohelix allophototropha</name>
    <dbReference type="NCBI Taxonomy" id="3003348"/>
    <lineage>
        <taxon>Bacteria</taxon>
        <taxon>Bacillati</taxon>
        <taxon>Chloroflexota</taxon>
        <taxon>Chloroflexia</taxon>
        <taxon>Candidatus Chloroheliales</taxon>
        <taxon>Candidatus Chloroheliaceae</taxon>
        <taxon>Candidatus Chlorohelix</taxon>
    </lineage>
</organism>
<dbReference type="PROSITE" id="PS50851">
    <property type="entry name" value="CHEW"/>
    <property type="match status" value="1"/>
</dbReference>
<dbReference type="Proteomes" id="UP001431572">
    <property type="component" value="Chromosome 2"/>
</dbReference>
<dbReference type="InterPro" id="IPR036890">
    <property type="entry name" value="HATPase_C_sf"/>
</dbReference>
<keyword evidence="9" id="KW-0175">Coiled coil</keyword>
<dbReference type="Pfam" id="PF02518">
    <property type="entry name" value="HATPase_c"/>
    <property type="match status" value="1"/>
</dbReference>
<dbReference type="InterPro" id="IPR003594">
    <property type="entry name" value="HATPase_dom"/>
</dbReference>
<dbReference type="FunFam" id="3.30.565.10:FF:000016">
    <property type="entry name" value="Chemotaxis protein CheA, putative"/>
    <property type="match status" value="1"/>
</dbReference>
<dbReference type="InterPro" id="IPR002545">
    <property type="entry name" value="CheW-lke_dom"/>
</dbReference>
<keyword evidence="6" id="KW-0902">Two-component regulatory system</keyword>
<feature type="modified residue" description="Phosphohistidine" evidence="7">
    <location>
        <position position="47"/>
    </location>
</feature>
<dbReference type="RefSeq" id="WP_341470861.1">
    <property type="nucleotide sequence ID" value="NZ_CP128400.1"/>
</dbReference>
<feature type="region of interest" description="Disordered" evidence="10">
    <location>
        <begin position="105"/>
        <end position="124"/>
    </location>
</feature>
<dbReference type="CDD" id="cd17546">
    <property type="entry name" value="REC_hyHK_CKI1_RcsC-like"/>
    <property type="match status" value="1"/>
</dbReference>
<dbReference type="SMART" id="SM00260">
    <property type="entry name" value="CheW"/>
    <property type="match status" value="1"/>
</dbReference>
<dbReference type="SMART" id="SM00073">
    <property type="entry name" value="HPT"/>
    <property type="match status" value="2"/>
</dbReference>
<evidence type="ECO:0000259" key="11">
    <source>
        <dbReference type="PROSITE" id="PS50109"/>
    </source>
</evidence>
<evidence type="ECO:0000313" key="15">
    <source>
        <dbReference type="EMBL" id="NWJ49028.1"/>
    </source>
</evidence>
<dbReference type="Gene3D" id="3.30.565.10">
    <property type="entry name" value="Histidine kinase-like ATPase, C-terminal domain"/>
    <property type="match status" value="1"/>
</dbReference>
<dbReference type="Proteomes" id="UP000521676">
    <property type="component" value="Unassembled WGS sequence"/>
</dbReference>
<dbReference type="Pfam" id="PF01627">
    <property type="entry name" value="Hpt"/>
    <property type="match status" value="2"/>
</dbReference>
<protein>
    <recommendedName>
        <fullName evidence="2">histidine kinase</fullName>
        <ecNumber evidence="2">2.7.13.3</ecNumber>
    </recommendedName>
</protein>
<feature type="region of interest" description="Disordered" evidence="10">
    <location>
        <begin position="135"/>
        <end position="157"/>
    </location>
</feature>
<dbReference type="SUPFAM" id="SSF50341">
    <property type="entry name" value="CheW-like"/>
    <property type="match status" value="1"/>
</dbReference>
<evidence type="ECO:0000259" key="12">
    <source>
        <dbReference type="PROSITE" id="PS50110"/>
    </source>
</evidence>
<feature type="coiled-coil region" evidence="9">
    <location>
        <begin position="951"/>
        <end position="978"/>
    </location>
</feature>
<comment type="catalytic activity">
    <reaction evidence="1">
        <text>ATP + protein L-histidine = ADP + protein N-phospho-L-histidine.</text>
        <dbReference type="EC" id="2.7.13.3"/>
    </reaction>
</comment>
<dbReference type="Gene3D" id="2.30.30.40">
    <property type="entry name" value="SH3 Domains"/>
    <property type="match status" value="1"/>
</dbReference>
<dbReference type="GO" id="GO:0006935">
    <property type="term" value="P:chemotaxis"/>
    <property type="evidence" value="ECO:0007669"/>
    <property type="project" value="InterPro"/>
</dbReference>
<keyword evidence="18" id="KW-1185">Reference proteome</keyword>
<keyword evidence="4" id="KW-0808">Transferase</keyword>
<keyword evidence="5" id="KW-0418">Kinase</keyword>
<dbReference type="InterPro" id="IPR004358">
    <property type="entry name" value="Sig_transdc_His_kin-like_C"/>
</dbReference>
<dbReference type="InterPro" id="IPR036097">
    <property type="entry name" value="HisK_dim/P_sf"/>
</dbReference>
<feature type="domain" description="HPt" evidence="14">
    <location>
        <begin position="641"/>
        <end position="748"/>
    </location>
</feature>
<dbReference type="SUPFAM" id="SSF55874">
    <property type="entry name" value="ATPase domain of HSP90 chaperone/DNA topoisomerase II/histidine kinase"/>
    <property type="match status" value="1"/>
</dbReference>
<evidence type="ECO:0000256" key="5">
    <source>
        <dbReference type="ARBA" id="ARBA00022777"/>
    </source>
</evidence>
<dbReference type="GO" id="GO:0000155">
    <property type="term" value="F:phosphorelay sensor kinase activity"/>
    <property type="evidence" value="ECO:0007669"/>
    <property type="project" value="InterPro"/>
</dbReference>
<feature type="modified residue" description="Phosphohistidine" evidence="7">
    <location>
        <position position="688"/>
    </location>
</feature>
<dbReference type="PROSITE" id="PS50110">
    <property type="entry name" value="RESPONSE_REGULATORY"/>
    <property type="match status" value="1"/>
</dbReference>
<dbReference type="Gene3D" id="1.10.287.560">
    <property type="entry name" value="Histidine kinase CheA-like, homodimeric domain"/>
    <property type="match status" value="1"/>
</dbReference>
<feature type="domain" description="Response regulatory" evidence="12">
    <location>
        <begin position="1372"/>
        <end position="1489"/>
    </location>
</feature>
<dbReference type="Pfam" id="PF01584">
    <property type="entry name" value="CheW"/>
    <property type="match status" value="1"/>
</dbReference>
<dbReference type="EMBL" id="JACATZ010000003">
    <property type="protein sequence ID" value="NWJ49028.1"/>
    <property type="molecule type" value="Genomic_DNA"/>
</dbReference>
<evidence type="ECO:0000313" key="18">
    <source>
        <dbReference type="Proteomes" id="UP001431572"/>
    </source>
</evidence>
<evidence type="ECO:0000313" key="17">
    <source>
        <dbReference type="Proteomes" id="UP000521676"/>
    </source>
</evidence>
<sequence>MEFEAEIVLSFLDEVSEYIPQLQRHFKALDKNPNDRESLDEAYRLAHSIKGSASMLEMEEMRRIGWELEQALLPFIEKKSRYRTELSQQMLSRVQNLANLIDSKRQELSSETPEPTPASASAPLEWDVFDEMPTFSPTWEPPITPASPPLTNSSRTRQRETLDDLILEFSQIKDTPEGDNSEPLPDLSNISLGFGFNTEHPKSKHNADPVLQPNSIDWTSSPLYDVIFNDFEENIPVPPPAIADNILPYPTPIYIPSQSSFDVVFEPDQIPMELDELQDEMDRRIRDITSGGYNHTPPHQLDSIPPAWMDNTPESAEDEITSIDDFHEIEEILSANNVEEQVNQLQEQILPHLEGNPNDVVGAMLPSELVVNDDELLVSIDKELASREFNDISHLGEINAVPPLGSEEKLADFHEASQLFTELEAADIEPAPEEKLIGMSFHEVEAVEAALQQLRQGQIGDLGDLSEEDIAALEAMDTTGFGFEPGPIFLAEAQGDIDRISQLTQNFGEQSHIDGTASQLNQTSAMLRKAAEMMGLAKIADQITIIEEISGAVENGNLPTSPEIGEMLRSAVADLNFLLEPHRNAASAFTPTPIPQGDEEIFALEAESELANIQLESEITNSPIARFGNERSTATATPPSGVELDTELAEVFAGEAREHIQNLDLYLGRLEKEPTNREIIREIRRTAHTLKGSAAMVGFTVISQTSHLMEDLLDRLYDGLMEVNKETVELLFVTFNYIDNTARGLERGRPENPATLNELRPRYAAIIGEEEEESKGGAFIFKGAQTQATAEFEIPTLHAVRDEEIAALEVEQTVQPEETRIPVSGPLDVEIEVRVPIKRLNEMLNQVGELVINRTVLEQNSQVYNRVVEELNLSLKRLQRLTRELETRYEVELLKSAGVSTGSATAIPEFSGYGNRFAPDAYGEEFDTLEMDRYTEFHQFSRQMTETVSDLSTMQRDLETLRNDLENLTMQQGRITDDLQDKLVKIRLVPLSTLTPRLYRTARTVAAGEGKEVQFLVSGDTTMVDKTIIEEIGDPLLHLIRNAVDHGIEMPEEREALDKPRQGTVTFTARTEGTQVVIEIRDDGAGIDTEMFLLRGMEKGLLRPDSNPTLSEIYNLMFIPGFSTSVTISEISGRGIGLDVVQANVAALKGIIEVESERGVGTVFTIRLPSTLTITRAILVKSGGYTYAIPVGIIERTTRIDAGTIELMASKPYFHPEDENSSLPLINMRELLHLPNRLRNHDFEEDSNTSRTDRPLLILAGLDRYALEVDELVGQQEVVIKDLGTHLKTVQGILGSTILGNGQVVLILNIFELLVMSGLRGGSYVSGFVSTPKAKPPESVTAAHEMRRGTTGRLRMPGVQPQDVFKQRRSPMIQVVDDSLSVRKVLSSMLEKSGFRVRTSKDGQEALEALQQLSAPDLIIMDIEMPRMDGYELTHLLKSSPLYRNIPVVMLTSRGGIKHRQKAEDMGADGFLVKPYQEEELLQMVSVLLTRAH</sequence>
<dbReference type="EC" id="2.7.13.3" evidence="2"/>
<dbReference type="SUPFAM" id="SSF52172">
    <property type="entry name" value="CheY-like"/>
    <property type="match status" value="1"/>
</dbReference>
<reference evidence="16" key="2">
    <citation type="journal article" date="2024" name="Nature">
        <title>Anoxygenic phototroph of the Chloroflexota uses a type I reaction centre.</title>
        <authorList>
            <person name="Tsuji J.M."/>
            <person name="Shaw N.A."/>
            <person name="Nagashima S."/>
            <person name="Venkiteswaran J.J."/>
            <person name="Schiff S.L."/>
            <person name="Watanabe T."/>
            <person name="Fukui M."/>
            <person name="Hanada S."/>
            <person name="Tank M."/>
            <person name="Neufeld J.D."/>
        </authorList>
    </citation>
    <scope>NUCLEOTIDE SEQUENCE</scope>
    <source>
        <strain evidence="16">L227-S17</strain>
    </source>
</reference>
<feature type="region of interest" description="Disordered" evidence="10">
    <location>
        <begin position="173"/>
        <end position="213"/>
    </location>
</feature>
<evidence type="ECO:0000259" key="14">
    <source>
        <dbReference type="PROSITE" id="PS50894"/>
    </source>
</evidence>
<feature type="domain" description="Histidine kinase" evidence="11">
    <location>
        <begin position="939"/>
        <end position="1172"/>
    </location>
</feature>
<gene>
    <name evidence="15" type="ORF">HXX08_24490</name>
    <name evidence="16" type="ORF">OZ401_004583</name>
</gene>
<dbReference type="PROSITE" id="PS50109">
    <property type="entry name" value="HIS_KIN"/>
    <property type="match status" value="1"/>
</dbReference>
<evidence type="ECO:0000256" key="6">
    <source>
        <dbReference type="ARBA" id="ARBA00023012"/>
    </source>
</evidence>
<evidence type="ECO:0000256" key="7">
    <source>
        <dbReference type="PROSITE-ProRule" id="PRU00110"/>
    </source>
</evidence>
<dbReference type="PANTHER" id="PTHR43395:SF1">
    <property type="entry name" value="CHEMOTAXIS PROTEIN CHEA"/>
    <property type="match status" value="1"/>
</dbReference>
<evidence type="ECO:0000313" key="16">
    <source>
        <dbReference type="EMBL" id="WJW68956.1"/>
    </source>
</evidence>
<keyword evidence="3 8" id="KW-0597">Phosphoprotein</keyword>
<dbReference type="CDD" id="cd00088">
    <property type="entry name" value="HPT"/>
    <property type="match status" value="2"/>
</dbReference>
<feature type="modified residue" description="4-aspartylphosphate" evidence="8">
    <location>
        <position position="1422"/>
    </location>
</feature>
<dbReference type="InterPro" id="IPR036641">
    <property type="entry name" value="HPT_dom_sf"/>
</dbReference>
<dbReference type="Gene3D" id="1.20.120.160">
    <property type="entry name" value="HPT domain"/>
    <property type="match status" value="2"/>
</dbReference>
<evidence type="ECO:0000256" key="2">
    <source>
        <dbReference type="ARBA" id="ARBA00012438"/>
    </source>
</evidence>
<reference evidence="15 17" key="1">
    <citation type="submission" date="2020-06" db="EMBL/GenBank/DDBJ databases">
        <title>Anoxygenic phototrophic Chloroflexota member uses a Type I reaction center.</title>
        <authorList>
            <person name="Tsuji J.M."/>
            <person name="Shaw N.A."/>
            <person name="Nagashima S."/>
            <person name="Venkiteswaran J."/>
            <person name="Schiff S.L."/>
            <person name="Hanada S."/>
            <person name="Tank M."/>
            <person name="Neufeld J.D."/>
        </authorList>
    </citation>
    <scope>NUCLEOTIDE SEQUENCE [LARGE SCALE GENOMIC DNA]</scope>
    <source>
        <strain evidence="15">L227-S17</strain>
    </source>
</reference>
<dbReference type="PANTHER" id="PTHR43395">
    <property type="entry name" value="SENSOR HISTIDINE KINASE CHEA"/>
    <property type="match status" value="1"/>
</dbReference>
<dbReference type="InterPro" id="IPR051315">
    <property type="entry name" value="Bact_Chemotaxis_CheA"/>
</dbReference>
<accession>A0A8T7MA08</accession>
<evidence type="ECO:0000256" key="3">
    <source>
        <dbReference type="ARBA" id="ARBA00022553"/>
    </source>
</evidence>
<dbReference type="EMBL" id="CP128400">
    <property type="protein sequence ID" value="WJW68956.1"/>
    <property type="molecule type" value="Genomic_DNA"/>
</dbReference>
<name>A0A8T7MA08_9CHLR</name>
<dbReference type="GO" id="GO:0005737">
    <property type="term" value="C:cytoplasm"/>
    <property type="evidence" value="ECO:0007669"/>
    <property type="project" value="InterPro"/>
</dbReference>
<dbReference type="InterPro" id="IPR008207">
    <property type="entry name" value="Sig_transdc_His_kin_Hpt_dom"/>
</dbReference>
<evidence type="ECO:0000256" key="4">
    <source>
        <dbReference type="ARBA" id="ARBA00022679"/>
    </source>
</evidence>
<dbReference type="SMART" id="SM00448">
    <property type="entry name" value="REC"/>
    <property type="match status" value="1"/>
</dbReference>
<dbReference type="Pfam" id="PF00072">
    <property type="entry name" value="Response_reg"/>
    <property type="match status" value="1"/>
</dbReference>
<proteinExistence type="predicted"/>
<dbReference type="Gene3D" id="3.40.50.2300">
    <property type="match status" value="1"/>
</dbReference>
<evidence type="ECO:0000256" key="8">
    <source>
        <dbReference type="PROSITE-ProRule" id="PRU00169"/>
    </source>
</evidence>
<dbReference type="InterPro" id="IPR001789">
    <property type="entry name" value="Sig_transdc_resp-reg_receiver"/>
</dbReference>
<dbReference type="InterPro" id="IPR004105">
    <property type="entry name" value="CheA-like_dim"/>
</dbReference>
<feature type="compositionally biased region" description="Pro residues" evidence="10">
    <location>
        <begin position="139"/>
        <end position="148"/>
    </location>
</feature>
<dbReference type="PRINTS" id="PR00344">
    <property type="entry name" value="BCTRLSENSOR"/>
</dbReference>
<dbReference type="InterPro" id="IPR011006">
    <property type="entry name" value="CheY-like_superfamily"/>
</dbReference>
<dbReference type="InterPro" id="IPR037006">
    <property type="entry name" value="CheA-like_homodim_sf"/>
</dbReference>
<evidence type="ECO:0000256" key="10">
    <source>
        <dbReference type="SAM" id="MobiDB-lite"/>
    </source>
</evidence>
<dbReference type="SMART" id="SM00387">
    <property type="entry name" value="HATPase_c"/>
    <property type="match status" value="1"/>
</dbReference>
<dbReference type="InterPro" id="IPR036061">
    <property type="entry name" value="CheW-like_dom_sf"/>
</dbReference>
<dbReference type="Pfam" id="PF02895">
    <property type="entry name" value="H-kinase_dim"/>
    <property type="match status" value="1"/>
</dbReference>
<feature type="domain" description="CheW-like" evidence="13">
    <location>
        <begin position="1174"/>
        <end position="1319"/>
    </location>
</feature>
<evidence type="ECO:0000259" key="13">
    <source>
        <dbReference type="PROSITE" id="PS50851"/>
    </source>
</evidence>
<dbReference type="SUPFAM" id="SSF47384">
    <property type="entry name" value="Homodimeric domain of signal transducing histidine kinase"/>
    <property type="match status" value="1"/>
</dbReference>
<dbReference type="SMART" id="SM01231">
    <property type="entry name" value="H-kinase_dim"/>
    <property type="match status" value="1"/>
</dbReference>